<protein>
    <submittedName>
        <fullName evidence="2">Uncharacterized protein</fullName>
    </submittedName>
</protein>
<reference evidence="3" key="1">
    <citation type="journal article" date="2005" name="Nature">
        <title>The map-based sequence of the rice genome.</title>
        <authorList>
            <consortium name="International rice genome sequencing project (IRGSP)"/>
            <person name="Matsumoto T."/>
            <person name="Wu J."/>
            <person name="Kanamori H."/>
            <person name="Katayose Y."/>
            <person name="Fujisawa M."/>
            <person name="Namiki N."/>
            <person name="Mizuno H."/>
            <person name="Yamamoto K."/>
            <person name="Antonio B.A."/>
            <person name="Baba T."/>
            <person name="Sakata K."/>
            <person name="Nagamura Y."/>
            <person name="Aoki H."/>
            <person name="Arikawa K."/>
            <person name="Arita K."/>
            <person name="Bito T."/>
            <person name="Chiden Y."/>
            <person name="Fujitsuka N."/>
            <person name="Fukunaka R."/>
            <person name="Hamada M."/>
            <person name="Harada C."/>
            <person name="Hayashi A."/>
            <person name="Hijishita S."/>
            <person name="Honda M."/>
            <person name="Hosokawa S."/>
            <person name="Ichikawa Y."/>
            <person name="Idonuma A."/>
            <person name="Iijima M."/>
            <person name="Ikeda M."/>
            <person name="Ikeno M."/>
            <person name="Ito K."/>
            <person name="Ito S."/>
            <person name="Ito T."/>
            <person name="Ito Y."/>
            <person name="Ito Y."/>
            <person name="Iwabuchi A."/>
            <person name="Kamiya K."/>
            <person name="Karasawa W."/>
            <person name="Kurita K."/>
            <person name="Katagiri S."/>
            <person name="Kikuta A."/>
            <person name="Kobayashi H."/>
            <person name="Kobayashi N."/>
            <person name="Machita K."/>
            <person name="Maehara T."/>
            <person name="Masukawa M."/>
            <person name="Mizubayashi T."/>
            <person name="Mukai Y."/>
            <person name="Nagasaki H."/>
            <person name="Nagata Y."/>
            <person name="Naito S."/>
            <person name="Nakashima M."/>
            <person name="Nakama Y."/>
            <person name="Nakamichi Y."/>
            <person name="Nakamura M."/>
            <person name="Meguro A."/>
            <person name="Negishi M."/>
            <person name="Ohta I."/>
            <person name="Ohta T."/>
            <person name="Okamoto M."/>
            <person name="Ono N."/>
            <person name="Saji S."/>
            <person name="Sakaguchi M."/>
            <person name="Sakai K."/>
            <person name="Shibata M."/>
            <person name="Shimokawa T."/>
            <person name="Song J."/>
            <person name="Takazaki Y."/>
            <person name="Terasawa K."/>
            <person name="Tsugane M."/>
            <person name="Tsuji K."/>
            <person name="Ueda S."/>
            <person name="Waki K."/>
            <person name="Yamagata H."/>
            <person name="Yamamoto M."/>
            <person name="Yamamoto S."/>
            <person name="Yamane H."/>
            <person name="Yoshiki S."/>
            <person name="Yoshihara R."/>
            <person name="Yukawa K."/>
            <person name="Zhong H."/>
            <person name="Yano M."/>
            <person name="Yuan Q."/>
            <person name="Ouyang S."/>
            <person name="Liu J."/>
            <person name="Jones K.M."/>
            <person name="Gansberger K."/>
            <person name="Moffat K."/>
            <person name="Hill J."/>
            <person name="Bera J."/>
            <person name="Fadrosh D."/>
            <person name="Jin S."/>
            <person name="Johri S."/>
            <person name="Kim M."/>
            <person name="Overton L."/>
            <person name="Reardon M."/>
            <person name="Tsitrin T."/>
            <person name="Vuong H."/>
            <person name="Weaver B."/>
            <person name="Ciecko A."/>
            <person name="Tallon L."/>
            <person name="Jackson J."/>
            <person name="Pai G."/>
            <person name="Aken S.V."/>
            <person name="Utterback T."/>
            <person name="Reidmuller S."/>
            <person name="Feldblyum T."/>
            <person name="Hsiao J."/>
            <person name="Zismann V."/>
            <person name="Iobst S."/>
            <person name="de Vazeille A.R."/>
            <person name="Buell C.R."/>
            <person name="Ying K."/>
            <person name="Li Y."/>
            <person name="Lu T."/>
            <person name="Huang Y."/>
            <person name="Zhao Q."/>
            <person name="Feng Q."/>
            <person name="Zhang L."/>
            <person name="Zhu J."/>
            <person name="Weng Q."/>
            <person name="Mu J."/>
            <person name="Lu Y."/>
            <person name="Fan D."/>
            <person name="Liu Y."/>
            <person name="Guan J."/>
            <person name="Zhang Y."/>
            <person name="Yu S."/>
            <person name="Liu X."/>
            <person name="Zhang Y."/>
            <person name="Hong G."/>
            <person name="Han B."/>
            <person name="Choisne N."/>
            <person name="Demange N."/>
            <person name="Orjeda G."/>
            <person name="Samain S."/>
            <person name="Cattolico L."/>
            <person name="Pelletier E."/>
            <person name="Couloux A."/>
            <person name="Segurens B."/>
            <person name="Wincker P."/>
            <person name="D'Hont A."/>
            <person name="Scarpelli C."/>
            <person name="Weissenbach J."/>
            <person name="Salanoubat M."/>
            <person name="Quetier F."/>
            <person name="Yu Y."/>
            <person name="Kim H.R."/>
            <person name="Rambo T."/>
            <person name="Currie J."/>
            <person name="Collura K."/>
            <person name="Luo M."/>
            <person name="Yang T."/>
            <person name="Ammiraju J.S.S."/>
            <person name="Engler F."/>
            <person name="Soderlund C."/>
            <person name="Wing R.A."/>
            <person name="Palmer L.E."/>
            <person name="de la Bastide M."/>
            <person name="Spiegel L."/>
            <person name="Nascimento L."/>
            <person name="Zutavern T."/>
            <person name="O'Shaughnessy A."/>
            <person name="Dike S."/>
            <person name="Dedhia N."/>
            <person name="Preston R."/>
            <person name="Balija V."/>
            <person name="McCombie W.R."/>
            <person name="Chow T."/>
            <person name="Chen H."/>
            <person name="Chung M."/>
            <person name="Chen C."/>
            <person name="Shaw J."/>
            <person name="Wu H."/>
            <person name="Hsiao K."/>
            <person name="Chao Y."/>
            <person name="Chu M."/>
            <person name="Cheng C."/>
            <person name="Hour A."/>
            <person name="Lee P."/>
            <person name="Lin S."/>
            <person name="Lin Y."/>
            <person name="Liou J."/>
            <person name="Liu S."/>
            <person name="Hsing Y."/>
            <person name="Raghuvanshi S."/>
            <person name="Mohanty A."/>
            <person name="Bharti A.K."/>
            <person name="Gaur A."/>
            <person name="Gupta V."/>
            <person name="Kumar D."/>
            <person name="Ravi V."/>
            <person name="Vij S."/>
            <person name="Kapur A."/>
            <person name="Khurana P."/>
            <person name="Khurana P."/>
            <person name="Khurana J.P."/>
            <person name="Tyagi A.K."/>
            <person name="Gaikwad K."/>
            <person name="Singh A."/>
            <person name="Dalal V."/>
            <person name="Srivastava S."/>
            <person name="Dixit A."/>
            <person name="Pal A.K."/>
            <person name="Ghazi I.A."/>
            <person name="Yadav M."/>
            <person name="Pandit A."/>
            <person name="Bhargava A."/>
            <person name="Sureshbabu K."/>
            <person name="Batra K."/>
            <person name="Sharma T.R."/>
            <person name="Mohapatra T."/>
            <person name="Singh N.K."/>
            <person name="Messing J."/>
            <person name="Nelson A.B."/>
            <person name="Fuks G."/>
            <person name="Kavchok S."/>
            <person name="Keizer G."/>
            <person name="Linton E."/>
            <person name="Llaca V."/>
            <person name="Song R."/>
            <person name="Tanyolac B."/>
            <person name="Young S."/>
            <person name="Ho-Il K."/>
            <person name="Hahn J.H."/>
            <person name="Sangsakoo G."/>
            <person name="Vanavichit A."/>
            <person name="de Mattos Luiz.A.T."/>
            <person name="Zimmer P.D."/>
            <person name="Malone G."/>
            <person name="Dellagostin O."/>
            <person name="de Oliveira A.C."/>
            <person name="Bevan M."/>
            <person name="Bancroft I."/>
            <person name="Minx P."/>
            <person name="Cordum H."/>
            <person name="Wilson R."/>
            <person name="Cheng Z."/>
            <person name="Jin W."/>
            <person name="Jiang J."/>
            <person name="Leong S.A."/>
            <person name="Iwama H."/>
            <person name="Gojobori T."/>
            <person name="Itoh T."/>
            <person name="Niimura Y."/>
            <person name="Fujii Y."/>
            <person name="Habara T."/>
            <person name="Sakai H."/>
            <person name="Sato Y."/>
            <person name="Wilson G."/>
            <person name="Kumar K."/>
            <person name="McCouch S."/>
            <person name="Juretic N."/>
            <person name="Hoen D."/>
            <person name="Wright S."/>
            <person name="Bruskiewich R."/>
            <person name="Bureau T."/>
            <person name="Miyao A."/>
            <person name="Hirochika H."/>
            <person name="Nishikawa T."/>
            <person name="Kadowaki K."/>
            <person name="Sugiura M."/>
            <person name="Burr B."/>
            <person name="Sasaki T."/>
        </authorList>
    </citation>
    <scope>NUCLEOTIDE SEQUENCE [LARGE SCALE GENOMIC DNA]</scope>
    <source>
        <strain evidence="3">cv. Nipponbare</strain>
    </source>
</reference>
<organism evidence="2 3">
    <name type="scientific">Oryza sativa subsp. japonica</name>
    <name type="common">Rice</name>
    <dbReference type="NCBI Taxonomy" id="39947"/>
    <lineage>
        <taxon>Eukaryota</taxon>
        <taxon>Viridiplantae</taxon>
        <taxon>Streptophyta</taxon>
        <taxon>Embryophyta</taxon>
        <taxon>Tracheophyta</taxon>
        <taxon>Spermatophyta</taxon>
        <taxon>Magnoliopsida</taxon>
        <taxon>Liliopsida</taxon>
        <taxon>Poales</taxon>
        <taxon>Poaceae</taxon>
        <taxon>BOP clade</taxon>
        <taxon>Oryzoideae</taxon>
        <taxon>Oryzeae</taxon>
        <taxon>Oryzinae</taxon>
        <taxon>Oryza</taxon>
        <taxon>Oryza sativa</taxon>
    </lineage>
</organism>
<dbReference type="EMBL" id="AP004156">
    <property type="protein sequence ID" value="BAD27813.1"/>
    <property type="molecule type" value="Genomic_DNA"/>
</dbReference>
<sequence>MAKEGRGIEDVEPEQAYRPGEGNFRRVPVGRPVTRHQQWVPSTRPLANGHQLLHLSRAPGETRVFSQRDTPLGDFWQSNQARSHVVRVVACGHRSPHPYSLSTLARAGGGAGEVDGDEQRRGREGERADLAPARWMAMSDGREKVGERERGERRGGDGTAVPRLLLAVGPLTPPSGVAAAASGVTAAASGVAATTFHGKERREREREREAATTGDGEIRPRRAGSTASEVAAATSG</sequence>
<feature type="compositionally biased region" description="Basic and acidic residues" evidence="1">
    <location>
        <begin position="197"/>
        <end position="220"/>
    </location>
</feature>
<feature type="compositionally biased region" description="Basic and acidic residues" evidence="1">
    <location>
        <begin position="140"/>
        <end position="156"/>
    </location>
</feature>
<feature type="region of interest" description="Disordered" evidence="1">
    <location>
        <begin position="1"/>
        <end position="36"/>
    </location>
</feature>
<evidence type="ECO:0000313" key="2">
    <source>
        <dbReference type="EMBL" id="BAD27813.1"/>
    </source>
</evidence>
<name>Q6EU56_ORYSJ</name>
<gene>
    <name evidence="2" type="primary">OJ1112_G07.33</name>
</gene>
<feature type="compositionally biased region" description="Basic and acidic residues" evidence="1">
    <location>
        <begin position="117"/>
        <end position="129"/>
    </location>
</feature>
<dbReference type="HOGENOM" id="CLU_2296384_0_0_1"/>
<proteinExistence type="predicted"/>
<reference evidence="3" key="2">
    <citation type="journal article" date="2008" name="Nucleic Acids Res.">
        <title>The rice annotation project database (RAP-DB): 2008 update.</title>
        <authorList>
            <consortium name="The rice annotation project (RAP)"/>
        </authorList>
    </citation>
    <scope>GENOME REANNOTATION</scope>
    <source>
        <strain evidence="3">cv. Nipponbare</strain>
    </source>
</reference>
<accession>Q6EU56</accession>
<feature type="region of interest" description="Disordered" evidence="1">
    <location>
        <begin position="192"/>
        <end position="236"/>
    </location>
</feature>
<evidence type="ECO:0000256" key="1">
    <source>
        <dbReference type="SAM" id="MobiDB-lite"/>
    </source>
</evidence>
<feature type="region of interest" description="Disordered" evidence="1">
    <location>
        <begin position="105"/>
        <end position="161"/>
    </location>
</feature>
<evidence type="ECO:0000313" key="3">
    <source>
        <dbReference type="Proteomes" id="UP000000763"/>
    </source>
</evidence>
<dbReference type="AlphaFoldDB" id="Q6EU56"/>
<dbReference type="Proteomes" id="UP000000763">
    <property type="component" value="Chromosome 2"/>
</dbReference>